<evidence type="ECO:0000313" key="2">
    <source>
        <dbReference type="EMBL" id="RGI95789.1"/>
    </source>
</evidence>
<accession>A0A174XJB2</accession>
<proteinExistence type="predicted"/>
<dbReference type="Proteomes" id="UP000263014">
    <property type="component" value="Unassembled WGS sequence"/>
</dbReference>
<reference evidence="2 3" key="1">
    <citation type="submission" date="2018-08" db="EMBL/GenBank/DDBJ databases">
        <title>A genome reference for cultivated species of the human gut microbiota.</title>
        <authorList>
            <person name="Zou Y."/>
            <person name="Xue W."/>
            <person name="Luo G."/>
        </authorList>
    </citation>
    <scope>NUCLEOTIDE SEQUENCE [LARGE SCALE GENOMIC DNA]</scope>
    <source>
        <strain evidence="2 3">TM09-12</strain>
    </source>
</reference>
<reference evidence="1" key="2">
    <citation type="submission" date="2022-01" db="EMBL/GenBank/DDBJ databases">
        <title>Novel bile acid biosynthetic pathways are enriched in the microbiome of centenarians.</title>
        <authorList>
            <person name="Sato Y."/>
            <person name="Atarashi K."/>
            <person name="Plichta R.D."/>
            <person name="Arai Y."/>
            <person name="Sasajima S."/>
            <person name="Kearney M.S."/>
            <person name="Suda W."/>
            <person name="Takeshita K."/>
            <person name="Sasaki T."/>
            <person name="Okamoto S."/>
            <person name="Skelly N.A."/>
            <person name="Okamura Y."/>
            <person name="Vlamakis H."/>
            <person name="Li Y."/>
            <person name="Tanoue T."/>
            <person name="Takei H."/>
            <person name="Nittono H."/>
            <person name="Narushima S."/>
            <person name="Irie J."/>
            <person name="Itoh H."/>
            <person name="Moriya K."/>
            <person name="Sugiura Y."/>
            <person name="Suematsu M."/>
            <person name="Moritoki N."/>
            <person name="Shibata S."/>
            <person name="Littman R.D."/>
            <person name="Fischbach A.M."/>
            <person name="Uwamino Y."/>
            <person name="Inoue T."/>
            <person name="Honda A."/>
            <person name="Hattori M."/>
            <person name="Murai T."/>
            <person name="Xavier J.R."/>
            <person name="Hirose N."/>
            <person name="Honda K."/>
        </authorList>
    </citation>
    <scope>NUCLEOTIDE SEQUENCE</scope>
    <source>
        <strain evidence="1">CE91-St55</strain>
    </source>
</reference>
<organism evidence="2 3">
    <name type="scientific">Hungatella hathewayi</name>
    <dbReference type="NCBI Taxonomy" id="154046"/>
    <lineage>
        <taxon>Bacteria</taxon>
        <taxon>Bacillati</taxon>
        <taxon>Bacillota</taxon>
        <taxon>Clostridia</taxon>
        <taxon>Lachnospirales</taxon>
        <taxon>Lachnospiraceae</taxon>
        <taxon>Hungatella</taxon>
    </lineage>
</organism>
<evidence type="ECO:0000313" key="1">
    <source>
        <dbReference type="EMBL" id="GKH04697.1"/>
    </source>
</evidence>
<protein>
    <submittedName>
        <fullName evidence="2">Uncharacterized protein</fullName>
    </submittedName>
</protein>
<evidence type="ECO:0000313" key="3">
    <source>
        <dbReference type="Proteomes" id="UP000263014"/>
    </source>
</evidence>
<sequence length="99" mass="11531">MKLLMEAEEAKLYDLENGYYVAQEHCSWIHQGYRLMIRPMDDCYLPSIFIDYDNTTPNFKIQTASYGSVPPNEIKKVIEGFKIALDTIDIIKNNFMEGE</sequence>
<gene>
    <name evidence="1" type="ORF">CE91St55_66780</name>
    <name evidence="2" type="ORF">DXD79_31330</name>
</gene>
<dbReference type="Proteomes" id="UP001055091">
    <property type="component" value="Unassembled WGS sequence"/>
</dbReference>
<dbReference type="AlphaFoldDB" id="A0A174XJB2"/>
<dbReference type="EMBL" id="QSON01000028">
    <property type="protein sequence ID" value="RGI95789.1"/>
    <property type="molecule type" value="Genomic_DNA"/>
</dbReference>
<dbReference type="EMBL" id="BQNJ01000003">
    <property type="protein sequence ID" value="GKH04697.1"/>
    <property type="molecule type" value="Genomic_DNA"/>
</dbReference>
<dbReference type="RefSeq" id="WP_055652446.1">
    <property type="nucleotide sequence ID" value="NZ_BQNJ01000003.1"/>
</dbReference>
<comment type="caution">
    <text evidence="2">The sequence shown here is derived from an EMBL/GenBank/DDBJ whole genome shotgun (WGS) entry which is preliminary data.</text>
</comment>
<name>A0A174XJB2_9FIRM</name>